<evidence type="ECO:0000256" key="1">
    <source>
        <dbReference type="ARBA" id="ARBA00001947"/>
    </source>
</evidence>
<evidence type="ECO:0000256" key="5">
    <source>
        <dbReference type="ARBA" id="ARBA00022763"/>
    </source>
</evidence>
<evidence type="ECO:0000313" key="14">
    <source>
        <dbReference type="Proteomes" id="UP000640274"/>
    </source>
</evidence>
<evidence type="ECO:0000256" key="7">
    <source>
        <dbReference type="ARBA" id="ARBA00023015"/>
    </source>
</evidence>
<dbReference type="PANTHER" id="PTHR43280">
    <property type="entry name" value="ARAC-FAMILY TRANSCRIPTIONAL REGULATOR"/>
    <property type="match status" value="1"/>
</dbReference>
<dbReference type="PROSITE" id="PS01124">
    <property type="entry name" value="HTH_ARAC_FAMILY_2"/>
    <property type="match status" value="1"/>
</dbReference>
<dbReference type="GO" id="GO:0008168">
    <property type="term" value="F:methyltransferase activity"/>
    <property type="evidence" value="ECO:0007669"/>
    <property type="project" value="UniProtKB-KW"/>
</dbReference>
<keyword evidence="9" id="KW-0010">Activator</keyword>
<dbReference type="InterPro" id="IPR004026">
    <property type="entry name" value="Ada_DNA_repair_Zn-bd"/>
</dbReference>
<evidence type="ECO:0000256" key="10">
    <source>
        <dbReference type="ARBA" id="ARBA00023163"/>
    </source>
</evidence>
<dbReference type="InterPro" id="IPR018060">
    <property type="entry name" value="HTH_AraC"/>
</dbReference>
<dbReference type="InterPro" id="IPR009057">
    <property type="entry name" value="Homeodomain-like_sf"/>
</dbReference>
<keyword evidence="14" id="KW-1185">Reference proteome</keyword>
<comment type="cofactor">
    <cofactor evidence="1">
        <name>Zn(2+)</name>
        <dbReference type="ChEBI" id="CHEBI:29105"/>
    </cofactor>
</comment>
<dbReference type="GO" id="GO:0008270">
    <property type="term" value="F:zinc ion binding"/>
    <property type="evidence" value="ECO:0007669"/>
    <property type="project" value="InterPro"/>
</dbReference>
<sequence>MREKGELQLTNQRWKAITKNDSAYDGSFFYAVVTTGIYCRPSCKSRLPIREHVRLFETAEAANKALFRSCKRCMPGGRRLPDEEWISQIVGFIETSYAEPLTLKALSQVFHGSPYHLQRTFKRITGISPFRFIQHVRMEKAKELLNKTEMSIMDIAIAVGINNAAHFATLFRQKTGCTPTVYSQLSKLNHTGKQELAVPRSISSKRTLTDVSLCEEL</sequence>
<evidence type="ECO:0000256" key="3">
    <source>
        <dbReference type="ARBA" id="ARBA00022679"/>
    </source>
</evidence>
<feature type="domain" description="HTH araC/xylS-type" evidence="12">
    <location>
        <begin position="87"/>
        <end position="185"/>
    </location>
</feature>
<evidence type="ECO:0000256" key="4">
    <source>
        <dbReference type="ARBA" id="ARBA00022723"/>
    </source>
</evidence>
<dbReference type="Gene3D" id="1.10.10.60">
    <property type="entry name" value="Homeodomain-like"/>
    <property type="match status" value="2"/>
</dbReference>
<evidence type="ECO:0000259" key="12">
    <source>
        <dbReference type="PROSITE" id="PS01124"/>
    </source>
</evidence>
<dbReference type="SUPFAM" id="SSF46689">
    <property type="entry name" value="Homeodomain-like"/>
    <property type="match status" value="2"/>
</dbReference>
<dbReference type="GO" id="GO:0003700">
    <property type="term" value="F:DNA-binding transcription factor activity"/>
    <property type="evidence" value="ECO:0007669"/>
    <property type="project" value="InterPro"/>
</dbReference>
<dbReference type="Pfam" id="PF02805">
    <property type="entry name" value="Ada_Zn_binding"/>
    <property type="match status" value="1"/>
</dbReference>
<comment type="caution">
    <text evidence="13">The sequence shown here is derived from an EMBL/GenBank/DDBJ whole genome shotgun (WGS) entry which is preliminary data.</text>
</comment>
<dbReference type="SMART" id="SM00342">
    <property type="entry name" value="HTH_ARAC"/>
    <property type="match status" value="1"/>
</dbReference>
<evidence type="ECO:0000256" key="8">
    <source>
        <dbReference type="ARBA" id="ARBA00023125"/>
    </source>
</evidence>
<evidence type="ECO:0000256" key="6">
    <source>
        <dbReference type="ARBA" id="ARBA00022833"/>
    </source>
</evidence>
<dbReference type="Proteomes" id="UP000640274">
    <property type="component" value="Unassembled WGS sequence"/>
</dbReference>
<dbReference type="InterPro" id="IPR018062">
    <property type="entry name" value="HTH_AraC-typ_CS"/>
</dbReference>
<keyword evidence="6" id="KW-0862">Zinc</keyword>
<dbReference type="Pfam" id="PF12833">
    <property type="entry name" value="HTH_18"/>
    <property type="match status" value="1"/>
</dbReference>
<gene>
    <name evidence="13" type="ORF">JFN88_15850</name>
</gene>
<accession>A0A934MRA3</accession>
<reference evidence="13" key="1">
    <citation type="submission" date="2020-12" db="EMBL/GenBank/DDBJ databases">
        <authorList>
            <person name="Huq M.A."/>
        </authorList>
    </citation>
    <scope>NUCLEOTIDE SEQUENCE</scope>
    <source>
        <strain evidence="13">MAHUQ-46</strain>
    </source>
</reference>
<name>A0A934MRA3_9BACL</name>
<dbReference type="SUPFAM" id="SSF57884">
    <property type="entry name" value="Ada DNA repair protein, N-terminal domain (N-Ada 10)"/>
    <property type="match status" value="1"/>
</dbReference>
<keyword evidence="3" id="KW-0808">Transferase</keyword>
<dbReference type="GO" id="GO:0043565">
    <property type="term" value="F:sequence-specific DNA binding"/>
    <property type="evidence" value="ECO:0007669"/>
    <property type="project" value="InterPro"/>
</dbReference>
<dbReference type="InterPro" id="IPR035451">
    <property type="entry name" value="Ada-like_dom_sf"/>
</dbReference>
<protein>
    <submittedName>
        <fullName evidence="13">Methylphosphotriester-DNA--protein-cysteine methyltransferase family protein</fullName>
    </submittedName>
</protein>
<dbReference type="RefSeq" id="WP_199020237.1">
    <property type="nucleotide sequence ID" value="NZ_JAELUP010000089.1"/>
</dbReference>
<dbReference type="AlphaFoldDB" id="A0A934MRA3"/>
<keyword evidence="10" id="KW-0804">Transcription</keyword>
<dbReference type="InterPro" id="IPR016220">
    <property type="entry name" value="Me-P-triester_DNA_alkyl-Trfase"/>
</dbReference>
<evidence type="ECO:0000256" key="9">
    <source>
        <dbReference type="ARBA" id="ARBA00023159"/>
    </source>
</evidence>
<dbReference type="EMBL" id="JAELUP010000089">
    <property type="protein sequence ID" value="MBJ6362693.1"/>
    <property type="molecule type" value="Genomic_DNA"/>
</dbReference>
<keyword evidence="11" id="KW-0234">DNA repair</keyword>
<keyword evidence="2 13" id="KW-0489">Methyltransferase</keyword>
<evidence type="ECO:0000256" key="2">
    <source>
        <dbReference type="ARBA" id="ARBA00022603"/>
    </source>
</evidence>
<dbReference type="GO" id="GO:0032259">
    <property type="term" value="P:methylation"/>
    <property type="evidence" value="ECO:0007669"/>
    <property type="project" value="UniProtKB-KW"/>
</dbReference>
<dbReference type="PIRSF" id="PIRSF000408">
    <property type="entry name" value="Alkyltransferas_AdaA"/>
    <property type="match status" value="1"/>
</dbReference>
<dbReference type="PROSITE" id="PS00041">
    <property type="entry name" value="HTH_ARAC_FAMILY_1"/>
    <property type="match status" value="1"/>
</dbReference>
<keyword evidence="8" id="KW-0238">DNA-binding</keyword>
<dbReference type="PANTHER" id="PTHR43280:SF28">
    <property type="entry name" value="HTH-TYPE TRANSCRIPTIONAL ACTIVATOR RHAS"/>
    <property type="match status" value="1"/>
</dbReference>
<keyword evidence="4" id="KW-0479">Metal-binding</keyword>
<evidence type="ECO:0000313" key="13">
    <source>
        <dbReference type="EMBL" id="MBJ6362693.1"/>
    </source>
</evidence>
<dbReference type="GO" id="GO:0006281">
    <property type="term" value="P:DNA repair"/>
    <property type="evidence" value="ECO:0007669"/>
    <property type="project" value="UniProtKB-KW"/>
</dbReference>
<proteinExistence type="predicted"/>
<keyword evidence="7" id="KW-0805">Transcription regulation</keyword>
<dbReference type="Gene3D" id="3.40.10.10">
    <property type="entry name" value="DNA Methylphosphotriester Repair Domain"/>
    <property type="match status" value="1"/>
</dbReference>
<evidence type="ECO:0000256" key="11">
    <source>
        <dbReference type="ARBA" id="ARBA00023204"/>
    </source>
</evidence>
<organism evidence="13 14">
    <name type="scientific">Paenibacillus roseus</name>
    <dbReference type="NCBI Taxonomy" id="2798579"/>
    <lineage>
        <taxon>Bacteria</taxon>
        <taxon>Bacillati</taxon>
        <taxon>Bacillota</taxon>
        <taxon>Bacilli</taxon>
        <taxon>Bacillales</taxon>
        <taxon>Paenibacillaceae</taxon>
        <taxon>Paenibacillus</taxon>
    </lineage>
</organism>
<keyword evidence="5" id="KW-0227">DNA damage</keyword>